<name>C8XER7_NAKMY</name>
<reference evidence="2" key="1">
    <citation type="submission" date="2009-09" db="EMBL/GenBank/DDBJ databases">
        <title>The complete genome of Nakamurella multipartita DSM 44233.</title>
        <authorList>
            <consortium name="US DOE Joint Genome Institute (JGI-PGF)"/>
            <person name="Lucas S."/>
            <person name="Copeland A."/>
            <person name="Lapidus A."/>
            <person name="Glavina del Rio T."/>
            <person name="Dalin E."/>
            <person name="Tice H."/>
            <person name="Bruce D."/>
            <person name="Goodwin L."/>
            <person name="Pitluck S."/>
            <person name="Kyrpides N."/>
            <person name="Mavromatis K."/>
            <person name="Ivanova N."/>
            <person name="Ovchinnikova G."/>
            <person name="Sims D."/>
            <person name="Meincke L."/>
            <person name="Brettin T."/>
            <person name="Detter J.C."/>
            <person name="Han C."/>
            <person name="Larimer F."/>
            <person name="Land M."/>
            <person name="Hauser L."/>
            <person name="Markowitz V."/>
            <person name="Cheng J.-F."/>
            <person name="Hugenholtz P."/>
            <person name="Woyke T."/>
            <person name="Wu D."/>
            <person name="Klenk H.-P."/>
            <person name="Eisen J.A."/>
        </authorList>
    </citation>
    <scope>NUCLEOTIDE SEQUENCE [LARGE SCALE GENOMIC DNA]</scope>
    <source>
        <strain evidence="2">ATCC 700099 / DSM 44233 / CIP 104796 / JCM 9543 / NBRC 105858 / Y-104</strain>
    </source>
</reference>
<accession>C8XER7</accession>
<dbReference type="Proteomes" id="UP000002218">
    <property type="component" value="Chromosome"/>
</dbReference>
<gene>
    <name evidence="1" type="ordered locus">Namu_3493</name>
</gene>
<proteinExistence type="predicted"/>
<reference evidence="1 2" key="2">
    <citation type="journal article" date="2010" name="Stand. Genomic Sci.">
        <title>Complete genome sequence of Nakamurella multipartita type strain (Y-104).</title>
        <authorList>
            <person name="Tice H."/>
            <person name="Mayilraj S."/>
            <person name="Sims D."/>
            <person name="Lapidus A."/>
            <person name="Nolan M."/>
            <person name="Lucas S."/>
            <person name="Glavina Del Rio T."/>
            <person name="Copeland A."/>
            <person name="Cheng J.F."/>
            <person name="Meincke L."/>
            <person name="Bruce D."/>
            <person name="Goodwin L."/>
            <person name="Pitluck S."/>
            <person name="Ivanova N."/>
            <person name="Mavromatis K."/>
            <person name="Ovchinnikova G."/>
            <person name="Pati A."/>
            <person name="Chen A."/>
            <person name="Palaniappan K."/>
            <person name="Land M."/>
            <person name="Hauser L."/>
            <person name="Chang Y.J."/>
            <person name="Jeffries C.D."/>
            <person name="Detter J.C."/>
            <person name="Brettin T."/>
            <person name="Rohde M."/>
            <person name="Goker M."/>
            <person name="Bristow J."/>
            <person name="Eisen J.A."/>
            <person name="Markowitz V."/>
            <person name="Hugenholtz P."/>
            <person name="Kyrpides N.C."/>
            <person name="Klenk H.P."/>
            <person name="Chen F."/>
        </authorList>
    </citation>
    <scope>NUCLEOTIDE SEQUENCE [LARGE SCALE GENOMIC DNA]</scope>
    <source>
        <strain evidence="2">ATCC 700099 / DSM 44233 / CIP 104796 / JCM 9543 / NBRC 105858 / Y-104</strain>
    </source>
</reference>
<sequence length="71" mass="7686">MTPAELIRASACGPRCLLAATTAKRCTCQCQGHHHGLLLHVHLDALIDARRAGIHHLSDVEIVASTYLEMS</sequence>
<evidence type="ECO:0000313" key="1">
    <source>
        <dbReference type="EMBL" id="ACV79818.1"/>
    </source>
</evidence>
<evidence type="ECO:0000313" key="2">
    <source>
        <dbReference type="Proteomes" id="UP000002218"/>
    </source>
</evidence>
<dbReference type="InParanoid" id="C8XER7"/>
<dbReference type="EMBL" id="CP001737">
    <property type="protein sequence ID" value="ACV79818.1"/>
    <property type="molecule type" value="Genomic_DNA"/>
</dbReference>
<dbReference type="STRING" id="479431.Namu_3493"/>
<keyword evidence="2" id="KW-1185">Reference proteome</keyword>
<dbReference type="AlphaFoldDB" id="C8XER7"/>
<organism evidence="1 2">
    <name type="scientific">Nakamurella multipartita (strain ATCC 700099 / DSM 44233 / CIP 104796 / JCM 9543 / NBRC 105858 / Y-104)</name>
    <name type="common">Microsphaera multipartita</name>
    <dbReference type="NCBI Taxonomy" id="479431"/>
    <lineage>
        <taxon>Bacteria</taxon>
        <taxon>Bacillati</taxon>
        <taxon>Actinomycetota</taxon>
        <taxon>Actinomycetes</taxon>
        <taxon>Nakamurellales</taxon>
        <taxon>Nakamurellaceae</taxon>
        <taxon>Nakamurella</taxon>
    </lineage>
</organism>
<protein>
    <submittedName>
        <fullName evidence="1">Uncharacterized protein</fullName>
    </submittedName>
</protein>
<dbReference type="KEGG" id="nml:Namu_3493"/>
<dbReference type="RefSeq" id="WP_015748675.1">
    <property type="nucleotide sequence ID" value="NC_013235.1"/>
</dbReference>
<dbReference type="HOGENOM" id="CLU_2735825_0_0_11"/>